<gene>
    <name evidence="4" type="ORF">SSE37_09213</name>
</gene>
<dbReference type="eggNOG" id="COG1246">
    <property type="taxonomic scope" value="Bacteria"/>
</dbReference>
<dbReference type="AlphaFoldDB" id="A3JZS4"/>
<keyword evidence="1 4" id="KW-0808">Transferase</keyword>
<comment type="caution">
    <text evidence="4">The sequence shown here is derived from an EMBL/GenBank/DDBJ whole genome shotgun (WGS) entry which is preliminary data.</text>
</comment>
<proteinExistence type="predicted"/>
<reference evidence="4 5" key="1">
    <citation type="submission" date="2006-06" db="EMBL/GenBank/DDBJ databases">
        <authorList>
            <person name="Moran M.A."/>
            <person name="Ferriera S."/>
            <person name="Johnson J."/>
            <person name="Kravitz S."/>
            <person name="Beeson K."/>
            <person name="Sutton G."/>
            <person name="Rogers Y.-H."/>
            <person name="Friedman R."/>
            <person name="Frazier M."/>
            <person name="Venter J.C."/>
        </authorList>
    </citation>
    <scope>NUCLEOTIDE SEQUENCE [LARGE SCALE GENOMIC DNA]</scope>
    <source>
        <strain evidence="4 5">E-37</strain>
    </source>
</reference>
<keyword evidence="2" id="KW-0012">Acyltransferase</keyword>
<sequence length="167" mass="17923">MAEQITIRPATRHDISLLDDLYRRSYARLLAADYPPSALVFGLPEFARAQPELIDSGLYFVAESGTALLGAGGWSLAMPGGTGRAPGVGYVRHLATDPDAVRRGVGTRLMTHVIQDARDKGIRVLHCKSTLTATPFYKSLGFRSIGQSAMTFGGGVAFPVNLLSYPL</sequence>
<dbReference type="InterPro" id="IPR000182">
    <property type="entry name" value="GNAT_dom"/>
</dbReference>
<dbReference type="PANTHER" id="PTHR43877:SF1">
    <property type="entry name" value="ACETYLTRANSFERASE"/>
    <property type="match status" value="1"/>
</dbReference>
<dbReference type="CDD" id="cd04301">
    <property type="entry name" value="NAT_SF"/>
    <property type="match status" value="1"/>
</dbReference>
<keyword evidence="5" id="KW-1185">Reference proteome</keyword>
<evidence type="ECO:0000313" key="4">
    <source>
        <dbReference type="EMBL" id="EBA09977.1"/>
    </source>
</evidence>
<evidence type="ECO:0000313" key="5">
    <source>
        <dbReference type="Proteomes" id="UP000005713"/>
    </source>
</evidence>
<dbReference type="SUPFAM" id="SSF55729">
    <property type="entry name" value="Acyl-CoA N-acyltransferases (Nat)"/>
    <property type="match status" value="1"/>
</dbReference>
<dbReference type="OrthoDB" id="118465at2"/>
<dbReference type="Proteomes" id="UP000005713">
    <property type="component" value="Unassembled WGS sequence"/>
</dbReference>
<dbReference type="RefSeq" id="WP_005856342.1">
    <property type="nucleotide sequence ID" value="NZ_AAYA01000002.1"/>
</dbReference>
<dbReference type="Pfam" id="PF00583">
    <property type="entry name" value="Acetyltransf_1"/>
    <property type="match status" value="1"/>
</dbReference>
<dbReference type="EMBL" id="AAYA01000002">
    <property type="protein sequence ID" value="EBA09977.1"/>
    <property type="molecule type" value="Genomic_DNA"/>
</dbReference>
<dbReference type="Gene3D" id="3.40.630.30">
    <property type="match status" value="1"/>
</dbReference>
<dbReference type="InterPro" id="IPR016181">
    <property type="entry name" value="Acyl_CoA_acyltransferase"/>
</dbReference>
<protein>
    <submittedName>
        <fullName evidence="4">Possible acetyltransferase (GNAT) family protein</fullName>
    </submittedName>
</protein>
<dbReference type="InterPro" id="IPR050832">
    <property type="entry name" value="Bact_Acetyltransf"/>
</dbReference>
<name>A3JZS4_SAGS3</name>
<evidence type="ECO:0000256" key="1">
    <source>
        <dbReference type="ARBA" id="ARBA00022679"/>
    </source>
</evidence>
<evidence type="ECO:0000256" key="2">
    <source>
        <dbReference type="ARBA" id="ARBA00023315"/>
    </source>
</evidence>
<accession>A3JZS4</accession>
<organism evidence="4 5">
    <name type="scientific">Sagittula stellata (strain ATCC 700073 / DSM 11524 / E-37)</name>
    <dbReference type="NCBI Taxonomy" id="388399"/>
    <lineage>
        <taxon>Bacteria</taxon>
        <taxon>Pseudomonadati</taxon>
        <taxon>Pseudomonadota</taxon>
        <taxon>Alphaproteobacteria</taxon>
        <taxon>Rhodobacterales</taxon>
        <taxon>Roseobacteraceae</taxon>
        <taxon>Sagittula</taxon>
    </lineage>
</organism>
<dbReference type="PROSITE" id="PS51186">
    <property type="entry name" value="GNAT"/>
    <property type="match status" value="1"/>
</dbReference>
<evidence type="ECO:0000259" key="3">
    <source>
        <dbReference type="PROSITE" id="PS51186"/>
    </source>
</evidence>
<feature type="domain" description="N-acetyltransferase" evidence="3">
    <location>
        <begin position="5"/>
        <end position="167"/>
    </location>
</feature>
<dbReference type="PANTHER" id="PTHR43877">
    <property type="entry name" value="AMINOALKYLPHOSPHONATE N-ACETYLTRANSFERASE-RELATED-RELATED"/>
    <property type="match status" value="1"/>
</dbReference>
<dbReference type="GO" id="GO:0016747">
    <property type="term" value="F:acyltransferase activity, transferring groups other than amino-acyl groups"/>
    <property type="evidence" value="ECO:0007669"/>
    <property type="project" value="InterPro"/>
</dbReference>